<proteinExistence type="predicted"/>
<gene>
    <name evidence="2" type="ORF">ACHHYP_02386</name>
</gene>
<dbReference type="Proteomes" id="UP000243579">
    <property type="component" value="Unassembled WGS sequence"/>
</dbReference>
<feature type="transmembrane region" description="Helical" evidence="1">
    <location>
        <begin position="131"/>
        <end position="153"/>
    </location>
</feature>
<feature type="transmembrane region" description="Helical" evidence="1">
    <location>
        <begin position="6"/>
        <end position="28"/>
    </location>
</feature>
<feature type="transmembrane region" description="Helical" evidence="1">
    <location>
        <begin position="35"/>
        <end position="55"/>
    </location>
</feature>
<organism evidence="2 3">
    <name type="scientific">Achlya hypogyna</name>
    <name type="common">Oomycete</name>
    <name type="synonym">Protoachlya hypogyna</name>
    <dbReference type="NCBI Taxonomy" id="1202772"/>
    <lineage>
        <taxon>Eukaryota</taxon>
        <taxon>Sar</taxon>
        <taxon>Stramenopiles</taxon>
        <taxon>Oomycota</taxon>
        <taxon>Saprolegniomycetes</taxon>
        <taxon>Saprolegniales</taxon>
        <taxon>Achlyaceae</taxon>
        <taxon>Achlya</taxon>
    </lineage>
</organism>
<evidence type="ECO:0000313" key="2">
    <source>
        <dbReference type="EMBL" id="OQR93638.1"/>
    </source>
</evidence>
<protein>
    <submittedName>
        <fullName evidence="2">Uncharacterized protein</fullName>
    </submittedName>
</protein>
<feature type="transmembrane region" description="Helical" evidence="1">
    <location>
        <begin position="186"/>
        <end position="205"/>
    </location>
</feature>
<keyword evidence="1" id="KW-0812">Transmembrane</keyword>
<evidence type="ECO:0000313" key="3">
    <source>
        <dbReference type="Proteomes" id="UP000243579"/>
    </source>
</evidence>
<dbReference type="AlphaFoldDB" id="A0A1V9Z6L4"/>
<keyword evidence="3" id="KW-1185">Reference proteome</keyword>
<feature type="transmembrane region" description="Helical" evidence="1">
    <location>
        <begin position="107"/>
        <end position="124"/>
    </location>
</feature>
<reference evidence="2 3" key="1">
    <citation type="journal article" date="2014" name="Genome Biol. Evol.">
        <title>The secreted proteins of Achlya hypogyna and Thraustotheca clavata identify the ancestral oomycete secretome and reveal gene acquisitions by horizontal gene transfer.</title>
        <authorList>
            <person name="Misner I."/>
            <person name="Blouin N."/>
            <person name="Leonard G."/>
            <person name="Richards T.A."/>
            <person name="Lane C.E."/>
        </authorList>
    </citation>
    <scope>NUCLEOTIDE SEQUENCE [LARGE SCALE GENOMIC DNA]</scope>
    <source>
        <strain evidence="2 3">ATCC 48635</strain>
    </source>
</reference>
<keyword evidence="1" id="KW-0472">Membrane</keyword>
<dbReference type="EMBL" id="JNBR01000401">
    <property type="protein sequence ID" value="OQR93638.1"/>
    <property type="molecule type" value="Genomic_DNA"/>
</dbReference>
<comment type="caution">
    <text evidence="2">The sequence shown here is derived from an EMBL/GenBank/DDBJ whole genome shotgun (WGS) entry which is preliminary data.</text>
</comment>
<accession>A0A1V9Z6L4</accession>
<evidence type="ECO:0000256" key="1">
    <source>
        <dbReference type="SAM" id="Phobius"/>
    </source>
</evidence>
<keyword evidence="1" id="KW-1133">Transmembrane helix</keyword>
<sequence length="249" mass="26589">MFDNGGTFDMFITTALLLLALPMTFCGYRCSGYTSVISCFLLVFVWLLLLAALIFNTIDTAGFIILTCMSLSASIVPCAVPSTQGFFTVGLATLVAAASLSPSGSPGLVFCVVTLAIGTIGAWCKSSRVAVILASTLSGASVIAACCASYMVANANQKYDRYSSYHQDYRSDYDRNYEFGDVRSKIPSPNVVLVVFACAFFIGLATQNCFDASNEANSTDNTAPLEIEEVQMRPTTPATRPNDAPFHAV</sequence>
<name>A0A1V9Z6L4_ACHHY</name>